<proteinExistence type="predicted"/>
<reference evidence="3 4" key="1">
    <citation type="submission" date="2018-09" db="EMBL/GenBank/DDBJ databases">
        <title>Profundibacter amoris BAR1 gen. nov., sp. nov., a new member of the Roseobacter clade isolated at Lokis Castle Vent Field on the Arctic Mid-Oceanic Ridge.</title>
        <authorList>
            <person name="Le Moine Bauer S."/>
            <person name="Sjoeberg A.G."/>
            <person name="L'Haridon S."/>
            <person name="Stokke R."/>
            <person name="Roalkvam I."/>
            <person name="Steen I.H."/>
            <person name="Dahle H."/>
        </authorList>
    </citation>
    <scope>NUCLEOTIDE SEQUENCE [LARGE SCALE GENOMIC DNA]</scope>
    <source>
        <strain evidence="3 4">BAR1</strain>
    </source>
</reference>
<feature type="domain" description="Dynamin N-terminal" evidence="2">
    <location>
        <begin position="31"/>
        <end position="168"/>
    </location>
</feature>
<dbReference type="OrthoDB" id="5477114at2"/>
<dbReference type="InterPro" id="IPR045063">
    <property type="entry name" value="Dynamin_N"/>
</dbReference>
<feature type="region of interest" description="Disordered" evidence="1">
    <location>
        <begin position="397"/>
        <end position="437"/>
    </location>
</feature>
<evidence type="ECO:0000313" key="4">
    <source>
        <dbReference type="Proteomes" id="UP000261704"/>
    </source>
</evidence>
<feature type="compositionally biased region" description="Basic and acidic residues" evidence="1">
    <location>
        <begin position="504"/>
        <end position="514"/>
    </location>
</feature>
<accession>A0A347UD00</accession>
<dbReference type="InterPro" id="IPR027417">
    <property type="entry name" value="P-loop_NTPase"/>
</dbReference>
<name>A0A347UD00_9RHOB</name>
<gene>
    <name evidence="3" type="ORF">BAR1_01505</name>
</gene>
<dbReference type="EMBL" id="CP032125">
    <property type="protein sequence ID" value="AXX96728.1"/>
    <property type="molecule type" value="Genomic_DNA"/>
</dbReference>
<feature type="region of interest" description="Disordered" evidence="1">
    <location>
        <begin position="492"/>
        <end position="518"/>
    </location>
</feature>
<feature type="compositionally biased region" description="Acidic residues" evidence="1">
    <location>
        <begin position="405"/>
        <end position="422"/>
    </location>
</feature>
<dbReference type="Pfam" id="PF00350">
    <property type="entry name" value="Dynamin_N"/>
    <property type="match status" value="1"/>
</dbReference>
<dbReference type="SUPFAM" id="SSF52540">
    <property type="entry name" value="P-loop containing nucleoside triphosphate hydrolases"/>
    <property type="match status" value="1"/>
</dbReference>
<protein>
    <recommendedName>
        <fullName evidence="2">Dynamin N-terminal domain-containing protein</fullName>
    </recommendedName>
</protein>
<organism evidence="3 4">
    <name type="scientific">Profundibacter amoris</name>
    <dbReference type="NCBI Taxonomy" id="2171755"/>
    <lineage>
        <taxon>Bacteria</taxon>
        <taxon>Pseudomonadati</taxon>
        <taxon>Pseudomonadota</taxon>
        <taxon>Alphaproteobacteria</taxon>
        <taxon>Rhodobacterales</taxon>
        <taxon>Paracoccaceae</taxon>
        <taxon>Profundibacter</taxon>
    </lineage>
</organism>
<dbReference type="Gene3D" id="3.40.50.300">
    <property type="entry name" value="P-loop containing nucleotide triphosphate hydrolases"/>
    <property type="match status" value="1"/>
</dbReference>
<evidence type="ECO:0000259" key="2">
    <source>
        <dbReference type="Pfam" id="PF00350"/>
    </source>
</evidence>
<dbReference type="KEGG" id="pamo:BAR1_01505"/>
<dbReference type="RefSeq" id="WP_118941386.1">
    <property type="nucleotide sequence ID" value="NZ_CP032125.1"/>
</dbReference>
<keyword evidence="4" id="KW-1185">Reference proteome</keyword>
<dbReference type="AlphaFoldDB" id="A0A347UD00"/>
<dbReference type="Proteomes" id="UP000261704">
    <property type="component" value="Chromosome"/>
</dbReference>
<evidence type="ECO:0000313" key="3">
    <source>
        <dbReference type="EMBL" id="AXX96728.1"/>
    </source>
</evidence>
<sequence length="558" mass="62388">MNVPSRDEAIRSVTAREMDRLSRWASRKPVIALMGEFSSGKSTLLNMLVGQSILPTQVTATRLPPVWLRHGDKSPFWVDRNGDRHDVAIDDLSSVPVKEARYIRIYAISEQLEKCDLIDTPGISDPNIPTDSWINTIGYANSVLWCTHAGQAWRESERSQWEALPERLRENSLLLVTRADKIVSREDLDKINRRLQRETNDLFSSHRFISLTLALRARQGEDQNNLWVRSGGEAFMKSLDGIIARINQKRQKELGRYRSTGGPVGAVRDNVSILRPTRVRPNDPARQKARLDATDATNLRSGALGPVAEGEDETAVDRETDDILAEAEKPMVLEKTEEVSSVEVEMKASDVPDDETVAEAIEEPIEVEEVLQNIEAPNPEEYIADNAGEPANVMGETQAPINELQETDDQHDDAEDQVDDAENQATTDGQPEEQAVDVEEDARLFLDQMSKMGDIQSDDTILEPDANEEIQEKEAEAKDILNVVSKIAAVSDEGPEANVSDEVTAEKADSEYERSQSPSEVWKEILASQDIETMPQMIEAISQLLERLDRKHFDSEAA</sequence>
<evidence type="ECO:0000256" key="1">
    <source>
        <dbReference type="SAM" id="MobiDB-lite"/>
    </source>
</evidence>